<dbReference type="EMBL" id="JBBWUH010000015">
    <property type="protein sequence ID" value="KAK8152107.1"/>
    <property type="molecule type" value="Genomic_DNA"/>
</dbReference>
<proteinExistence type="predicted"/>
<reference evidence="1 2" key="1">
    <citation type="journal article" date="2022" name="G3 (Bethesda)">
        <title>Enemy or ally: a genomic approach to elucidate the lifestyle of Phyllosticta citrichinaensis.</title>
        <authorList>
            <person name="Buijs V.A."/>
            <person name="Groenewald J.Z."/>
            <person name="Haridas S."/>
            <person name="LaButti K.M."/>
            <person name="Lipzen A."/>
            <person name="Martin F.M."/>
            <person name="Barry K."/>
            <person name="Grigoriev I.V."/>
            <person name="Crous P.W."/>
            <person name="Seidl M.F."/>
        </authorList>
    </citation>
    <scope>NUCLEOTIDE SEQUENCE [LARGE SCALE GENOMIC DNA]</scope>
    <source>
        <strain evidence="1 2">CBS 129764</strain>
    </source>
</reference>
<comment type="caution">
    <text evidence="1">The sequence shown here is derived from an EMBL/GenBank/DDBJ whole genome shotgun (WGS) entry which is preliminary data.</text>
</comment>
<keyword evidence="2" id="KW-1185">Reference proteome</keyword>
<organism evidence="1 2">
    <name type="scientific">Phyllosticta citrichinensis</name>
    <dbReference type="NCBI Taxonomy" id="1130410"/>
    <lineage>
        <taxon>Eukaryota</taxon>
        <taxon>Fungi</taxon>
        <taxon>Dikarya</taxon>
        <taxon>Ascomycota</taxon>
        <taxon>Pezizomycotina</taxon>
        <taxon>Dothideomycetes</taxon>
        <taxon>Dothideomycetes incertae sedis</taxon>
        <taxon>Botryosphaeriales</taxon>
        <taxon>Phyllostictaceae</taxon>
        <taxon>Phyllosticta</taxon>
    </lineage>
</organism>
<name>A0ABR1XFE7_9PEZI</name>
<dbReference type="Proteomes" id="UP001456524">
    <property type="component" value="Unassembled WGS sequence"/>
</dbReference>
<sequence length="243" mass="26356">MLTMHMCARVVTNRRQVRAQSKFEGPFVDTMFAAHLHLPKDWLSQNHTGGRPSIEPATEVVIAISNIHAIKIPVLLGVIDPASRLRTPEDQSALLEEPRLITRGAPQSTFSVACASRLRGLTFERRELGVVEVVLCCWSSDVGVGVIGAVAALCFRARGRSMVYGSPLSAGEEVEVWAWPWCWCSCLADGIVAVYLLVGSSGAPSAGLMKSDWCSGAAASGCWALRSCPRRSSVTIWAFRLSR</sequence>
<gene>
    <name evidence="1" type="ORF">IWX90DRAFT_87466</name>
</gene>
<evidence type="ECO:0000313" key="1">
    <source>
        <dbReference type="EMBL" id="KAK8152107.1"/>
    </source>
</evidence>
<accession>A0ABR1XFE7</accession>
<protein>
    <submittedName>
        <fullName evidence="1">Uncharacterized protein</fullName>
    </submittedName>
</protein>
<evidence type="ECO:0000313" key="2">
    <source>
        <dbReference type="Proteomes" id="UP001456524"/>
    </source>
</evidence>